<dbReference type="RefSeq" id="WP_123582077.1">
    <property type="nucleotide sequence ID" value="NZ_MOBI01000009.1"/>
</dbReference>
<feature type="domain" description="Helix-turn-helix type 11" evidence="1">
    <location>
        <begin position="14"/>
        <end position="44"/>
    </location>
</feature>
<dbReference type="InterPro" id="IPR013196">
    <property type="entry name" value="HTH_11"/>
</dbReference>
<dbReference type="InterPro" id="IPR051534">
    <property type="entry name" value="CBASS_pafABC_assoc_protein"/>
</dbReference>
<dbReference type="EMBL" id="MOBI01000009">
    <property type="protein sequence ID" value="RON01300.1"/>
    <property type="molecule type" value="Genomic_DNA"/>
</dbReference>
<dbReference type="PROSITE" id="PS52050">
    <property type="entry name" value="WYL"/>
    <property type="match status" value="1"/>
</dbReference>
<evidence type="ECO:0008006" key="5">
    <source>
        <dbReference type="Google" id="ProtNLM"/>
    </source>
</evidence>
<protein>
    <recommendedName>
        <fullName evidence="5">WYL domain-containing protein</fullName>
    </recommendedName>
</protein>
<accession>A0A423GV61</accession>
<dbReference type="Proteomes" id="UP000284684">
    <property type="component" value="Unassembled WGS sequence"/>
</dbReference>
<organism evidence="3 4">
    <name type="scientific">Pseudomonas brassicacearum</name>
    <dbReference type="NCBI Taxonomy" id="930166"/>
    <lineage>
        <taxon>Bacteria</taxon>
        <taxon>Pseudomonadati</taxon>
        <taxon>Pseudomonadota</taxon>
        <taxon>Gammaproteobacteria</taxon>
        <taxon>Pseudomonadales</taxon>
        <taxon>Pseudomonadaceae</taxon>
        <taxon>Pseudomonas</taxon>
    </lineage>
</organism>
<evidence type="ECO:0000313" key="3">
    <source>
        <dbReference type="EMBL" id="RON01300.1"/>
    </source>
</evidence>
<dbReference type="AlphaFoldDB" id="A0A423GV61"/>
<evidence type="ECO:0000313" key="4">
    <source>
        <dbReference type="Proteomes" id="UP000284684"/>
    </source>
</evidence>
<gene>
    <name evidence="3" type="ORF">BK658_09050</name>
</gene>
<evidence type="ECO:0000259" key="1">
    <source>
        <dbReference type="Pfam" id="PF08279"/>
    </source>
</evidence>
<feature type="domain" description="WCX" evidence="2">
    <location>
        <begin position="214"/>
        <end position="290"/>
    </location>
</feature>
<dbReference type="PANTHER" id="PTHR34580:SF1">
    <property type="entry name" value="PROTEIN PAFC"/>
    <property type="match status" value="1"/>
</dbReference>
<comment type="caution">
    <text evidence="3">The sequence shown here is derived from an EMBL/GenBank/DDBJ whole genome shotgun (WGS) entry which is preliminary data.</text>
</comment>
<evidence type="ECO:0000259" key="2">
    <source>
        <dbReference type="Pfam" id="PF25583"/>
    </source>
</evidence>
<reference evidence="3 4" key="1">
    <citation type="submission" date="2016-10" db="EMBL/GenBank/DDBJ databases">
        <title>Comparative genome analysis of multiple Pseudomonas spp. focuses on biocontrol and plant growth promoting traits.</title>
        <authorList>
            <person name="Tao X.-Y."/>
            <person name="Taylor C.G."/>
        </authorList>
    </citation>
    <scope>NUCLEOTIDE SEQUENCE [LARGE SCALE GENOMIC DNA]</scope>
    <source>
        <strain evidence="3 4">37D10</strain>
    </source>
</reference>
<dbReference type="Pfam" id="PF08279">
    <property type="entry name" value="HTH_11"/>
    <property type="match status" value="1"/>
</dbReference>
<dbReference type="InterPro" id="IPR057727">
    <property type="entry name" value="WCX_dom"/>
</dbReference>
<dbReference type="Gene3D" id="1.10.10.10">
    <property type="entry name" value="Winged helix-like DNA-binding domain superfamily/Winged helix DNA-binding domain"/>
    <property type="match status" value="1"/>
</dbReference>
<proteinExistence type="predicted"/>
<name>A0A423GV61_9PSED</name>
<dbReference type="InterPro" id="IPR036390">
    <property type="entry name" value="WH_DNA-bd_sf"/>
</dbReference>
<sequence length="293" mass="32590">MAEHDTLAQRLGIILTKFNNGQRLSISSLAEEFNVSERTIQRDLNVRLAYLPLQREGQHYSLDPTYFGRSNTLALFRLCEQVGATALFPDNHPALLSQWLAPSGSPVFLLSGFNLDSENLHHQHLKPLSKAITNRCLTSIQRQGSLATVVIAPYLLINHKGHWHLAGISNDALIIEPIANVTHVEQLAVTFTQQEGVIAQLKRMVADESMPLTEVILKAAACIAHNFLHRVVLPQQVMLKELDDGSLLLSSHVIDVVQLLPTIKAYLPHLMVISPPTLQAQLKRDVKNLLSQL</sequence>
<dbReference type="Pfam" id="PF25583">
    <property type="entry name" value="WCX"/>
    <property type="match status" value="1"/>
</dbReference>
<dbReference type="InterPro" id="IPR036388">
    <property type="entry name" value="WH-like_DNA-bd_sf"/>
</dbReference>
<dbReference type="SUPFAM" id="SSF46785">
    <property type="entry name" value="Winged helix' DNA-binding domain"/>
    <property type="match status" value="1"/>
</dbReference>
<dbReference type="PANTHER" id="PTHR34580">
    <property type="match status" value="1"/>
</dbReference>